<organism evidence="4 5">
    <name type="scientific">Faecalicatena faecalis</name>
    <dbReference type="NCBI Taxonomy" id="2726362"/>
    <lineage>
        <taxon>Bacteria</taxon>
        <taxon>Bacillati</taxon>
        <taxon>Bacillota</taxon>
        <taxon>Clostridia</taxon>
        <taxon>Lachnospirales</taxon>
        <taxon>Lachnospiraceae</taxon>
        <taxon>Faecalicatena</taxon>
    </lineage>
</organism>
<accession>A0ABS6DAQ5</accession>
<sequence length="206" mass="24138">MNKRQKQAMQTKENLVKAALYLLREKGFPDLTIRDLCQCAEVSIGTFYHYFSSKEDIINQGFGFYDLDLEEYLETYTQTNPNPIRAIYDIIMNQTRYVADRTAGFTKELYIGMLSIREGYATKDTRKYYQTILYYTKEAVKQGLFSTEKTAEELAEFMIRTNRGDIIDWCLHDYQYNLEERAQEDLLFLLKGLLKDGAGTLESHLE</sequence>
<evidence type="ECO:0000313" key="5">
    <source>
        <dbReference type="Proteomes" id="UP000723714"/>
    </source>
</evidence>
<dbReference type="EMBL" id="JABACJ020000029">
    <property type="protein sequence ID" value="MBU3878171.1"/>
    <property type="molecule type" value="Genomic_DNA"/>
</dbReference>
<keyword evidence="1 2" id="KW-0238">DNA-binding</keyword>
<dbReference type="Pfam" id="PF00440">
    <property type="entry name" value="TetR_N"/>
    <property type="match status" value="1"/>
</dbReference>
<dbReference type="Proteomes" id="UP000723714">
    <property type="component" value="Unassembled WGS sequence"/>
</dbReference>
<comment type="caution">
    <text evidence="4">The sequence shown here is derived from an EMBL/GenBank/DDBJ whole genome shotgun (WGS) entry which is preliminary data.</text>
</comment>
<dbReference type="PANTHER" id="PTHR43479:SF11">
    <property type="entry name" value="ACREF_ENVCD OPERON REPRESSOR-RELATED"/>
    <property type="match status" value="1"/>
</dbReference>
<proteinExistence type="predicted"/>
<feature type="domain" description="HTH tetR-type" evidence="3">
    <location>
        <begin position="9"/>
        <end position="69"/>
    </location>
</feature>
<name>A0ABS6DAQ5_9FIRM</name>
<evidence type="ECO:0000313" key="4">
    <source>
        <dbReference type="EMBL" id="MBU3878171.1"/>
    </source>
</evidence>
<dbReference type="RefSeq" id="WP_216244787.1">
    <property type="nucleotide sequence ID" value="NZ_JABACJ020000029.1"/>
</dbReference>
<protein>
    <submittedName>
        <fullName evidence="4">TetR/AcrR family transcriptional regulator</fullName>
    </submittedName>
</protein>
<evidence type="ECO:0000256" key="2">
    <source>
        <dbReference type="PROSITE-ProRule" id="PRU00335"/>
    </source>
</evidence>
<dbReference type="PROSITE" id="PS50977">
    <property type="entry name" value="HTH_TETR_2"/>
    <property type="match status" value="1"/>
</dbReference>
<evidence type="ECO:0000259" key="3">
    <source>
        <dbReference type="PROSITE" id="PS50977"/>
    </source>
</evidence>
<feature type="DNA-binding region" description="H-T-H motif" evidence="2">
    <location>
        <begin position="32"/>
        <end position="51"/>
    </location>
</feature>
<evidence type="ECO:0000256" key="1">
    <source>
        <dbReference type="ARBA" id="ARBA00023125"/>
    </source>
</evidence>
<gene>
    <name evidence="4" type="ORF">HGO97_020425</name>
</gene>
<keyword evidence="5" id="KW-1185">Reference proteome</keyword>
<dbReference type="PANTHER" id="PTHR43479">
    <property type="entry name" value="ACREF/ENVCD OPERON REPRESSOR-RELATED"/>
    <property type="match status" value="1"/>
</dbReference>
<reference evidence="4 5" key="1">
    <citation type="submission" date="2021-06" db="EMBL/GenBank/DDBJ databases">
        <title>Faecalicatena sp. nov. isolated from porcine feces.</title>
        <authorList>
            <person name="Oh B.S."/>
            <person name="Lee J.H."/>
        </authorList>
    </citation>
    <scope>NUCLEOTIDE SEQUENCE [LARGE SCALE GENOMIC DNA]</scope>
    <source>
        <strain evidence="4 5">AGMB00832</strain>
    </source>
</reference>
<dbReference type="InterPro" id="IPR050624">
    <property type="entry name" value="HTH-type_Tx_Regulator"/>
</dbReference>
<dbReference type="InterPro" id="IPR023772">
    <property type="entry name" value="DNA-bd_HTH_TetR-type_CS"/>
</dbReference>
<dbReference type="PROSITE" id="PS01081">
    <property type="entry name" value="HTH_TETR_1"/>
    <property type="match status" value="1"/>
</dbReference>
<dbReference type="InterPro" id="IPR001647">
    <property type="entry name" value="HTH_TetR"/>
</dbReference>